<accession>A0A0D5LMP0</accession>
<sequence length="69" mass="7257">MATKEHAIALALAAGLERVVAMDEADILNAAESALAFRAALTTMDHPADEPWPPMRTALPKDGGDDGRT</sequence>
<gene>
    <name evidence="2" type="ORF">TM49_06760</name>
</gene>
<organism evidence="2 3">
    <name type="scientific">Martelella endophytica</name>
    <dbReference type="NCBI Taxonomy" id="1486262"/>
    <lineage>
        <taxon>Bacteria</taxon>
        <taxon>Pseudomonadati</taxon>
        <taxon>Pseudomonadota</taxon>
        <taxon>Alphaproteobacteria</taxon>
        <taxon>Hyphomicrobiales</taxon>
        <taxon>Aurantimonadaceae</taxon>
        <taxon>Martelella</taxon>
    </lineage>
</organism>
<dbReference type="AlphaFoldDB" id="A0A0D5LMP0"/>
<evidence type="ECO:0000313" key="2">
    <source>
        <dbReference type="EMBL" id="AJY45464.1"/>
    </source>
</evidence>
<keyword evidence="3" id="KW-1185">Reference proteome</keyword>
<protein>
    <submittedName>
        <fullName evidence="2">Uncharacterized protein</fullName>
    </submittedName>
</protein>
<dbReference type="HOGENOM" id="CLU_2771002_0_0_5"/>
<name>A0A0D5LMP0_MAREN</name>
<dbReference type="KEGG" id="mey:TM49_06760"/>
<dbReference type="RefSeq" id="WP_045680114.1">
    <property type="nucleotide sequence ID" value="NZ_CP010803.1"/>
</dbReference>
<dbReference type="Proteomes" id="UP000032611">
    <property type="component" value="Chromosome"/>
</dbReference>
<feature type="region of interest" description="Disordered" evidence="1">
    <location>
        <begin position="45"/>
        <end position="69"/>
    </location>
</feature>
<proteinExistence type="predicted"/>
<evidence type="ECO:0000313" key="3">
    <source>
        <dbReference type="Proteomes" id="UP000032611"/>
    </source>
</evidence>
<evidence type="ECO:0000256" key="1">
    <source>
        <dbReference type="SAM" id="MobiDB-lite"/>
    </source>
</evidence>
<dbReference type="EMBL" id="CP010803">
    <property type="protein sequence ID" value="AJY45464.1"/>
    <property type="molecule type" value="Genomic_DNA"/>
</dbReference>
<reference evidence="2 3" key="1">
    <citation type="journal article" date="2015" name="Genome Announc.">
        <title>Complete genome sequence of Martelella endophytica YC6887, which has antifungal activity associated with a halophyte.</title>
        <authorList>
            <person name="Khan A."/>
            <person name="Khan H."/>
            <person name="Chung E.J."/>
            <person name="Hossain M.T."/>
            <person name="Chung Y.R."/>
        </authorList>
    </citation>
    <scope>NUCLEOTIDE SEQUENCE [LARGE SCALE GENOMIC DNA]</scope>
    <source>
        <strain evidence="2">YC6887</strain>
    </source>
</reference>
<dbReference type="STRING" id="1486262.TM49_06760"/>
<dbReference type="PATRIC" id="fig|1486262.3.peg.1391"/>